<keyword evidence="4 6" id="KW-0560">Oxidoreductase</keyword>
<dbReference type="GO" id="GO:0005737">
    <property type="term" value="C:cytoplasm"/>
    <property type="evidence" value="ECO:0007669"/>
    <property type="project" value="UniProtKB-SubCell"/>
</dbReference>
<keyword evidence="2 6" id="KW-0641">Proline biosynthesis</keyword>
<comment type="catalytic activity">
    <reaction evidence="6">
        <text>L-proline + NAD(+) = (S)-1-pyrroline-5-carboxylate + NADH + 2 H(+)</text>
        <dbReference type="Rhea" id="RHEA:14105"/>
        <dbReference type="ChEBI" id="CHEBI:15378"/>
        <dbReference type="ChEBI" id="CHEBI:17388"/>
        <dbReference type="ChEBI" id="CHEBI:57540"/>
        <dbReference type="ChEBI" id="CHEBI:57945"/>
        <dbReference type="ChEBI" id="CHEBI:60039"/>
        <dbReference type="EC" id="1.5.1.2"/>
    </reaction>
</comment>
<dbReference type="GO" id="GO:0004735">
    <property type="term" value="F:pyrroline-5-carboxylate reductase activity"/>
    <property type="evidence" value="ECO:0007669"/>
    <property type="project" value="UniProtKB-UniRule"/>
</dbReference>
<evidence type="ECO:0000256" key="2">
    <source>
        <dbReference type="ARBA" id="ARBA00022650"/>
    </source>
</evidence>
<dbReference type="AlphaFoldDB" id="A0A1T4M907"/>
<keyword evidence="13" id="KW-1185">Reference proteome</keyword>
<sequence>MKIGFIGIGNMGSAVAIGVSKAVDQHTQFLLSNHNQEKANSLSQQITQTVEILDNETIASSATIIFLGLKPSMIMSELHQLTELAKPGTIWISMATGVSIAQMESVIPEDQKAIRIMPNTPVAIGQGMTTYILSDFITDDEHQLFKQLMSQTGQLMKIAESQMNAASAVAGCGPAFIYQLIEALADGGVRAGLPREMAQRLAAQMVHGSAQMVIETGQHPGALKDAVTSPGGSTIAGVASLEQNGFRHAAMEAVYQSFLKTESMSQSK</sequence>
<evidence type="ECO:0000256" key="9">
    <source>
        <dbReference type="RuleBase" id="RU003903"/>
    </source>
</evidence>
<evidence type="ECO:0000256" key="1">
    <source>
        <dbReference type="ARBA" id="ARBA00005525"/>
    </source>
</evidence>
<keyword evidence="6" id="KW-0963">Cytoplasm</keyword>
<dbReference type="InterPro" id="IPR036291">
    <property type="entry name" value="NAD(P)-bd_dom_sf"/>
</dbReference>
<evidence type="ECO:0000256" key="3">
    <source>
        <dbReference type="ARBA" id="ARBA00022857"/>
    </source>
</evidence>
<dbReference type="SUPFAM" id="SSF48179">
    <property type="entry name" value="6-phosphogluconate dehydrogenase C-terminal domain-like"/>
    <property type="match status" value="1"/>
</dbReference>
<dbReference type="InterPro" id="IPR028939">
    <property type="entry name" value="P5C_Rdtase_cat_N"/>
</dbReference>
<dbReference type="RefSeq" id="WP_078756086.1">
    <property type="nucleotide sequence ID" value="NZ_FUWO01000011.1"/>
</dbReference>
<dbReference type="PROSITE" id="PS00521">
    <property type="entry name" value="P5CR"/>
    <property type="match status" value="1"/>
</dbReference>
<keyword evidence="3 6" id="KW-0521">NADP</keyword>
<dbReference type="Gene3D" id="3.40.50.720">
    <property type="entry name" value="NAD(P)-binding Rossmann-like Domain"/>
    <property type="match status" value="1"/>
</dbReference>
<comment type="subcellular location">
    <subcellularLocation>
        <location evidence="6">Cytoplasm</location>
    </subcellularLocation>
</comment>
<proteinExistence type="inferred from homology"/>
<evidence type="ECO:0000259" key="10">
    <source>
        <dbReference type="Pfam" id="PF03807"/>
    </source>
</evidence>
<dbReference type="HAMAP" id="MF_01925">
    <property type="entry name" value="P5C_reductase"/>
    <property type="match status" value="1"/>
</dbReference>
<comment type="function">
    <text evidence="5 6">Catalyzes the reduction of 1-pyrroline-5-carboxylate (PCA) to L-proline.</text>
</comment>
<dbReference type="NCBIfam" id="TIGR00112">
    <property type="entry name" value="proC"/>
    <property type="match status" value="1"/>
</dbReference>
<dbReference type="Gene3D" id="1.10.3730.10">
    <property type="entry name" value="ProC C-terminal domain-like"/>
    <property type="match status" value="1"/>
</dbReference>
<comment type="pathway">
    <text evidence="6 9">Amino-acid biosynthesis; L-proline biosynthesis; L-proline from L-glutamate 5-semialdehyde: step 1/1.</text>
</comment>
<dbReference type="PIRSF" id="PIRSF000193">
    <property type="entry name" value="Pyrrol-5-carb_rd"/>
    <property type="match status" value="1"/>
</dbReference>
<feature type="binding site" evidence="8">
    <location>
        <begin position="6"/>
        <end position="11"/>
    </location>
    <ligand>
        <name>NADP(+)</name>
        <dbReference type="ChEBI" id="CHEBI:58349"/>
    </ligand>
</feature>
<dbReference type="InterPro" id="IPR008927">
    <property type="entry name" value="6-PGluconate_DH-like_C_sf"/>
</dbReference>
<dbReference type="InterPro" id="IPR053790">
    <property type="entry name" value="P5CR-like_CS"/>
</dbReference>
<evidence type="ECO:0000313" key="12">
    <source>
        <dbReference type="EMBL" id="SJZ63326.1"/>
    </source>
</evidence>
<feature type="binding site" evidence="8">
    <location>
        <position position="55"/>
    </location>
    <ligand>
        <name>NADPH</name>
        <dbReference type="ChEBI" id="CHEBI:57783"/>
    </ligand>
</feature>
<evidence type="ECO:0000256" key="5">
    <source>
        <dbReference type="ARBA" id="ARBA00058118"/>
    </source>
</evidence>
<organism evidence="12 13">
    <name type="scientific">Globicatella sulfidifaciens DSM 15739</name>
    <dbReference type="NCBI Taxonomy" id="1121925"/>
    <lineage>
        <taxon>Bacteria</taxon>
        <taxon>Bacillati</taxon>
        <taxon>Bacillota</taxon>
        <taxon>Bacilli</taxon>
        <taxon>Lactobacillales</taxon>
        <taxon>Aerococcaceae</taxon>
        <taxon>Globicatella</taxon>
    </lineage>
</organism>
<feature type="domain" description="Pyrroline-5-carboxylate reductase dimerisation" evidence="11">
    <location>
        <begin position="160"/>
        <end position="262"/>
    </location>
</feature>
<dbReference type="SUPFAM" id="SSF51735">
    <property type="entry name" value="NAD(P)-binding Rossmann-fold domains"/>
    <property type="match status" value="1"/>
</dbReference>
<evidence type="ECO:0000256" key="8">
    <source>
        <dbReference type="PIRSR" id="PIRSR000193-1"/>
    </source>
</evidence>
<dbReference type="EC" id="1.5.1.2" evidence="6 7"/>
<keyword evidence="6 9" id="KW-0028">Amino-acid biosynthesis</keyword>
<dbReference type="EMBL" id="FUWO01000011">
    <property type="protein sequence ID" value="SJZ63326.1"/>
    <property type="molecule type" value="Genomic_DNA"/>
</dbReference>
<evidence type="ECO:0000256" key="4">
    <source>
        <dbReference type="ARBA" id="ARBA00023002"/>
    </source>
</evidence>
<dbReference type="PANTHER" id="PTHR11645">
    <property type="entry name" value="PYRROLINE-5-CARBOXYLATE REDUCTASE"/>
    <property type="match status" value="1"/>
</dbReference>
<dbReference type="Pfam" id="PF14748">
    <property type="entry name" value="P5CR_dimer"/>
    <property type="match status" value="1"/>
</dbReference>
<dbReference type="PANTHER" id="PTHR11645:SF0">
    <property type="entry name" value="PYRROLINE-5-CARBOXYLATE REDUCTASE 3"/>
    <property type="match status" value="1"/>
</dbReference>
<dbReference type="UniPathway" id="UPA00098">
    <property type="reaction ID" value="UER00361"/>
</dbReference>
<name>A0A1T4M907_9LACT</name>
<dbReference type="GO" id="GO:0055129">
    <property type="term" value="P:L-proline biosynthetic process"/>
    <property type="evidence" value="ECO:0007669"/>
    <property type="project" value="UniProtKB-UniRule"/>
</dbReference>
<evidence type="ECO:0000259" key="11">
    <source>
        <dbReference type="Pfam" id="PF14748"/>
    </source>
</evidence>
<dbReference type="Proteomes" id="UP000189941">
    <property type="component" value="Unassembled WGS sequence"/>
</dbReference>
<dbReference type="InterPro" id="IPR029036">
    <property type="entry name" value="P5CR_dimer"/>
</dbReference>
<reference evidence="13" key="1">
    <citation type="submission" date="2017-02" db="EMBL/GenBank/DDBJ databases">
        <authorList>
            <person name="Varghese N."/>
            <person name="Submissions S."/>
        </authorList>
    </citation>
    <scope>NUCLEOTIDE SEQUENCE [LARGE SCALE GENOMIC DNA]</scope>
    <source>
        <strain evidence="13">DSM 15739</strain>
    </source>
</reference>
<dbReference type="OrthoDB" id="9805754at2"/>
<feature type="domain" description="Pyrroline-5-carboxylate reductase catalytic N-terminal" evidence="10">
    <location>
        <begin position="2"/>
        <end position="96"/>
    </location>
</feature>
<comment type="similarity">
    <text evidence="1 6 9">Belongs to the pyrroline-5-carboxylate reductase family.</text>
</comment>
<protein>
    <recommendedName>
        <fullName evidence="6 7">Pyrroline-5-carboxylate reductase</fullName>
        <shortName evidence="6">P5C reductase</shortName>
        <shortName evidence="6">P5CR</shortName>
        <ecNumber evidence="6 7">1.5.1.2</ecNumber>
    </recommendedName>
    <alternativeName>
        <fullName evidence="6">PCA reductase</fullName>
    </alternativeName>
</protein>
<dbReference type="InterPro" id="IPR000304">
    <property type="entry name" value="Pyrroline-COOH_reductase"/>
</dbReference>
<evidence type="ECO:0000256" key="7">
    <source>
        <dbReference type="NCBIfam" id="TIGR00112"/>
    </source>
</evidence>
<evidence type="ECO:0000313" key="13">
    <source>
        <dbReference type="Proteomes" id="UP000189941"/>
    </source>
</evidence>
<gene>
    <name evidence="6" type="primary">proC</name>
    <name evidence="12" type="ORF">SAMN02746011_01345</name>
</gene>
<dbReference type="Pfam" id="PF03807">
    <property type="entry name" value="F420_oxidored"/>
    <property type="match status" value="1"/>
</dbReference>
<comment type="catalytic activity">
    <reaction evidence="6 9">
        <text>L-proline + NADP(+) = (S)-1-pyrroline-5-carboxylate + NADPH + 2 H(+)</text>
        <dbReference type="Rhea" id="RHEA:14109"/>
        <dbReference type="ChEBI" id="CHEBI:15378"/>
        <dbReference type="ChEBI" id="CHEBI:17388"/>
        <dbReference type="ChEBI" id="CHEBI:57783"/>
        <dbReference type="ChEBI" id="CHEBI:58349"/>
        <dbReference type="ChEBI" id="CHEBI:60039"/>
        <dbReference type="EC" id="1.5.1.2"/>
    </reaction>
</comment>
<dbReference type="STRING" id="1121925.SAMN02746011_01345"/>
<dbReference type="FunFam" id="1.10.3730.10:FF:000001">
    <property type="entry name" value="Pyrroline-5-carboxylate reductase"/>
    <property type="match status" value="1"/>
</dbReference>
<evidence type="ECO:0000256" key="6">
    <source>
        <dbReference type="HAMAP-Rule" id="MF_01925"/>
    </source>
</evidence>
<accession>A0A1T4M907</accession>